<dbReference type="Gene3D" id="1.20.58.320">
    <property type="entry name" value="TPR-like"/>
    <property type="match status" value="1"/>
</dbReference>
<name>A0A3B1APN3_9ZZZZ</name>
<dbReference type="EMBL" id="UOFW01000227">
    <property type="protein sequence ID" value="VAX07916.1"/>
    <property type="molecule type" value="Genomic_DNA"/>
</dbReference>
<dbReference type="InterPro" id="IPR010323">
    <property type="entry name" value="DUF924"/>
</dbReference>
<sequence length="193" mass="22193">MLTKDEKTYLTQVTEHWFDHLKPENWFVQSDQIDQDITDAFSPIYDHFRNIDLIEADLSGDEILAAIILFDQMPRNMFRGDAKAFETDALALSLCFKALANKFDLDMTDIQKSFAYMPLEHSENMNDQELSVSLFKQRTKLDEQIDYAVRHLAIISKFGRFPHRNKALGRVSTAQEEKFLSSGGDNFGAKEGT</sequence>
<dbReference type="SUPFAM" id="SSF48452">
    <property type="entry name" value="TPR-like"/>
    <property type="match status" value="1"/>
</dbReference>
<reference evidence="1" key="1">
    <citation type="submission" date="2018-06" db="EMBL/GenBank/DDBJ databases">
        <authorList>
            <person name="Zhirakovskaya E."/>
        </authorList>
    </citation>
    <scope>NUCLEOTIDE SEQUENCE</scope>
</reference>
<evidence type="ECO:0000313" key="1">
    <source>
        <dbReference type="EMBL" id="VAX07916.1"/>
    </source>
</evidence>
<keyword evidence="1" id="KW-0472">Membrane</keyword>
<dbReference type="Pfam" id="PF06041">
    <property type="entry name" value="DUF924"/>
    <property type="match status" value="1"/>
</dbReference>
<organism evidence="1">
    <name type="scientific">hydrothermal vent metagenome</name>
    <dbReference type="NCBI Taxonomy" id="652676"/>
    <lineage>
        <taxon>unclassified sequences</taxon>
        <taxon>metagenomes</taxon>
        <taxon>ecological metagenomes</taxon>
    </lineage>
</organism>
<proteinExistence type="predicted"/>
<protein>
    <submittedName>
        <fullName evidence="1">FIG027190: Putative transmembrane protein</fullName>
    </submittedName>
</protein>
<accession>A0A3B1APN3</accession>
<dbReference type="AlphaFoldDB" id="A0A3B1APN3"/>
<dbReference type="InterPro" id="IPR011990">
    <property type="entry name" value="TPR-like_helical_dom_sf"/>
</dbReference>
<dbReference type="Gene3D" id="1.25.40.10">
    <property type="entry name" value="Tetratricopeptide repeat domain"/>
    <property type="match status" value="1"/>
</dbReference>
<gene>
    <name evidence="1" type="ORF">MNBD_ALPHA03-308</name>
</gene>
<keyword evidence="1" id="KW-0812">Transmembrane</keyword>